<feature type="compositionally biased region" description="Basic and acidic residues" evidence="1">
    <location>
        <begin position="1"/>
        <end position="15"/>
    </location>
</feature>
<feature type="region of interest" description="Disordered" evidence="1">
    <location>
        <begin position="72"/>
        <end position="116"/>
    </location>
</feature>
<sequence>MPVSRDKFEGLHEPTPEVPSSAAQATPQPPLSFHLNQRHLLQLSQGADSCYSSQHTAILRQIQHHLGITSTPKHAILSPPEPSQAPPFVDQPMSHEEPPTGEAAELSFPQHHPPTI</sequence>
<protein>
    <submittedName>
        <fullName evidence="2">Uncharacterized protein</fullName>
    </submittedName>
</protein>
<evidence type="ECO:0000256" key="1">
    <source>
        <dbReference type="SAM" id="MobiDB-lite"/>
    </source>
</evidence>
<organism evidence="2 3">
    <name type="scientific">Vitis vinifera</name>
    <name type="common">Grape</name>
    <dbReference type="NCBI Taxonomy" id="29760"/>
    <lineage>
        <taxon>Eukaryota</taxon>
        <taxon>Viridiplantae</taxon>
        <taxon>Streptophyta</taxon>
        <taxon>Embryophyta</taxon>
        <taxon>Tracheophyta</taxon>
        <taxon>Spermatophyta</taxon>
        <taxon>Magnoliopsida</taxon>
        <taxon>eudicotyledons</taxon>
        <taxon>Gunneridae</taxon>
        <taxon>Pentapetalae</taxon>
        <taxon>rosids</taxon>
        <taxon>Vitales</taxon>
        <taxon>Vitaceae</taxon>
        <taxon>Viteae</taxon>
        <taxon>Vitis</taxon>
    </lineage>
</organism>
<dbReference type="EMBL" id="QGNW01000213">
    <property type="protein sequence ID" value="RVW84634.1"/>
    <property type="molecule type" value="Genomic_DNA"/>
</dbReference>
<name>A0A438HJL4_VITVI</name>
<proteinExistence type="predicted"/>
<feature type="region of interest" description="Disordered" evidence="1">
    <location>
        <begin position="1"/>
        <end position="31"/>
    </location>
</feature>
<evidence type="ECO:0000313" key="3">
    <source>
        <dbReference type="Proteomes" id="UP000288805"/>
    </source>
</evidence>
<dbReference type="AlphaFoldDB" id="A0A438HJL4"/>
<dbReference type="Proteomes" id="UP000288805">
    <property type="component" value="Unassembled WGS sequence"/>
</dbReference>
<comment type="caution">
    <text evidence="2">The sequence shown here is derived from an EMBL/GenBank/DDBJ whole genome shotgun (WGS) entry which is preliminary data.</text>
</comment>
<accession>A0A438HJL4</accession>
<gene>
    <name evidence="2" type="ORF">CK203_044629</name>
</gene>
<evidence type="ECO:0000313" key="2">
    <source>
        <dbReference type="EMBL" id="RVW84634.1"/>
    </source>
</evidence>
<reference evidence="2 3" key="1">
    <citation type="journal article" date="2018" name="PLoS Genet.">
        <title>Population sequencing reveals clonal diversity and ancestral inbreeding in the grapevine cultivar Chardonnay.</title>
        <authorList>
            <person name="Roach M.J."/>
            <person name="Johnson D.L."/>
            <person name="Bohlmann J."/>
            <person name="van Vuuren H.J."/>
            <person name="Jones S.J."/>
            <person name="Pretorius I.S."/>
            <person name="Schmidt S.A."/>
            <person name="Borneman A.R."/>
        </authorList>
    </citation>
    <scope>NUCLEOTIDE SEQUENCE [LARGE SCALE GENOMIC DNA]</scope>
    <source>
        <strain evidence="3">cv. Chardonnay</strain>
        <tissue evidence="2">Leaf</tissue>
    </source>
</reference>